<dbReference type="GO" id="GO:0005524">
    <property type="term" value="F:ATP binding"/>
    <property type="evidence" value="ECO:0007669"/>
    <property type="project" value="InterPro"/>
</dbReference>
<dbReference type="EMBL" id="HBEA01005155">
    <property type="protein sequence ID" value="CAD8254451.1"/>
    <property type="molecule type" value="Transcribed_RNA"/>
</dbReference>
<feature type="region of interest" description="Disordered" evidence="1">
    <location>
        <begin position="1"/>
        <end position="107"/>
    </location>
</feature>
<gene>
    <name evidence="2" type="ORF">PPYR1160_LOCUS3943</name>
</gene>
<feature type="compositionally biased region" description="Low complexity" evidence="1">
    <location>
        <begin position="97"/>
        <end position="107"/>
    </location>
</feature>
<dbReference type="InterPro" id="IPR009080">
    <property type="entry name" value="tRNAsynth_Ia_anticodon-bd"/>
</dbReference>
<dbReference type="GO" id="GO:0006418">
    <property type="term" value="P:tRNA aminoacylation for protein translation"/>
    <property type="evidence" value="ECO:0007669"/>
    <property type="project" value="InterPro"/>
</dbReference>
<dbReference type="SUPFAM" id="SSF47323">
    <property type="entry name" value="Anticodon-binding domain of a subclass of class I aminoacyl-tRNA synthetases"/>
    <property type="match status" value="1"/>
</dbReference>
<feature type="region of interest" description="Disordered" evidence="1">
    <location>
        <begin position="456"/>
        <end position="482"/>
    </location>
</feature>
<dbReference type="Gene3D" id="1.20.120.1910">
    <property type="entry name" value="Cysteine-tRNA ligase, C-terminal anti-codon recognition domain"/>
    <property type="match status" value="1"/>
</dbReference>
<evidence type="ECO:0000313" key="2">
    <source>
        <dbReference type="EMBL" id="CAD8254451.1"/>
    </source>
</evidence>
<feature type="compositionally biased region" description="Polar residues" evidence="1">
    <location>
        <begin position="175"/>
        <end position="199"/>
    </location>
</feature>
<dbReference type="AlphaFoldDB" id="A0A7R9U5Q1"/>
<organism evidence="2">
    <name type="scientific">Pinguiococcus pyrenoidosus</name>
    <dbReference type="NCBI Taxonomy" id="172671"/>
    <lineage>
        <taxon>Eukaryota</taxon>
        <taxon>Sar</taxon>
        <taxon>Stramenopiles</taxon>
        <taxon>Ochrophyta</taxon>
        <taxon>Pinguiophyceae</taxon>
        <taxon>Pinguiochrysidales</taxon>
        <taxon>Pinguiochrysidaceae</taxon>
        <taxon>Pinguiococcus</taxon>
    </lineage>
</organism>
<feature type="region of interest" description="Disordered" evidence="1">
    <location>
        <begin position="145"/>
        <end position="211"/>
    </location>
</feature>
<name>A0A7R9U5Q1_9STRA</name>
<reference evidence="2" key="1">
    <citation type="submission" date="2021-01" db="EMBL/GenBank/DDBJ databases">
        <authorList>
            <person name="Corre E."/>
            <person name="Pelletier E."/>
            <person name="Niang G."/>
            <person name="Scheremetjew M."/>
            <person name="Finn R."/>
            <person name="Kale V."/>
            <person name="Holt S."/>
            <person name="Cochrane G."/>
            <person name="Meng A."/>
            <person name="Brown T."/>
            <person name="Cohen L."/>
        </authorList>
    </citation>
    <scope>NUCLEOTIDE SEQUENCE</scope>
    <source>
        <strain evidence="2">CCMP2078</strain>
    </source>
</reference>
<protein>
    <submittedName>
        <fullName evidence="2">Uncharacterized protein</fullName>
    </submittedName>
</protein>
<accession>A0A7R9U5Q1</accession>
<evidence type="ECO:0000256" key="1">
    <source>
        <dbReference type="SAM" id="MobiDB-lite"/>
    </source>
</evidence>
<sequence length="753" mass="83279">MRRNNSPATGKDRDKKTSAQAAGRNGRDVAFEQSAASGSQNLRAYPGKSHGQADQLPERNSPRRLFGRIGADQEHDDAASGDGAHAKPHRVSQISLSSGGTASTAAYSADTRGVHHAQDLSTQFERLQLNLPSLQLSEGSKSAELLSPLSRDSSSGMAQKAKSSADDFSLFDPTQRASYNSASSVDGGTEFQDSASSDQRSVRPAHMSPASFSLEEQPRMIDMYRARQLLDPRRRSMFADDDSAQATFMSDDERYAESARHSQFMYSHRSPEAHSEYGYEERGSFDGASHISGLTSPVFGRDGRESMGSYRRRYSTGRVSHASTFPDSASVETHIDHANLYGKQGRTGSPTPQSEGSHRTLKMAASVIAIPTINSLRVTLSGRQVSTITEQEFADLLKNFGPINAFIHPRTTEDTWEADIEYAPDNTGNLICEQLLQEASMGRRMFRNADVHISRPPPVTRDVSRPFVPKPTASVSPTASSDYHAQELLDAGRYPPYDHRAADTLRQSSATLESKDDVLLAGRPEHRFSPLQSAQQGAGMQVNPKRAVNPAQGAAYPNPRGGQRGYPRMDKRRSAPSIMTTNPTANLGQFRSEGVHFSRFPAQPPHLLRGPPAMQQVPSRPCELLTTQIEELITKRIHARRARRFQRADEILYELREYGVEVYDSPHNKWFACDGRTGTIDVNIPPAPGPCELETEEIVDIVSQRLEQRRARNFRDADKLKEFLLCRGVVVNDKDNVWRASDGREGVIEPDRM</sequence>
<feature type="compositionally biased region" description="Polar residues" evidence="1">
    <location>
        <begin position="473"/>
        <end position="482"/>
    </location>
</feature>
<proteinExistence type="predicted"/>
<dbReference type="GO" id="GO:0004812">
    <property type="term" value="F:aminoacyl-tRNA ligase activity"/>
    <property type="evidence" value="ECO:0007669"/>
    <property type="project" value="InterPro"/>
</dbReference>